<proteinExistence type="predicted"/>
<protein>
    <submittedName>
        <fullName evidence="1">Uncharacterized protein</fullName>
    </submittedName>
</protein>
<gene>
    <name evidence="1" type="ORF">LVIROSA_LOCUS18276</name>
</gene>
<dbReference type="AlphaFoldDB" id="A0AAU9MZU5"/>
<comment type="caution">
    <text evidence="1">The sequence shown here is derived from an EMBL/GenBank/DDBJ whole genome shotgun (WGS) entry which is preliminary data.</text>
</comment>
<reference evidence="1 2" key="1">
    <citation type="submission" date="2022-01" db="EMBL/GenBank/DDBJ databases">
        <authorList>
            <person name="Xiong W."/>
            <person name="Schranz E."/>
        </authorList>
    </citation>
    <scope>NUCLEOTIDE SEQUENCE [LARGE SCALE GENOMIC DNA]</scope>
</reference>
<accession>A0AAU9MZU5</accession>
<evidence type="ECO:0000313" key="1">
    <source>
        <dbReference type="EMBL" id="CAH1431564.1"/>
    </source>
</evidence>
<dbReference type="Proteomes" id="UP001157418">
    <property type="component" value="Unassembled WGS sequence"/>
</dbReference>
<organism evidence="1 2">
    <name type="scientific">Lactuca virosa</name>
    <dbReference type="NCBI Taxonomy" id="75947"/>
    <lineage>
        <taxon>Eukaryota</taxon>
        <taxon>Viridiplantae</taxon>
        <taxon>Streptophyta</taxon>
        <taxon>Embryophyta</taxon>
        <taxon>Tracheophyta</taxon>
        <taxon>Spermatophyta</taxon>
        <taxon>Magnoliopsida</taxon>
        <taxon>eudicotyledons</taxon>
        <taxon>Gunneridae</taxon>
        <taxon>Pentapetalae</taxon>
        <taxon>asterids</taxon>
        <taxon>campanulids</taxon>
        <taxon>Asterales</taxon>
        <taxon>Asteraceae</taxon>
        <taxon>Cichorioideae</taxon>
        <taxon>Cichorieae</taxon>
        <taxon>Lactucinae</taxon>
        <taxon>Lactuca</taxon>
    </lineage>
</organism>
<sequence length="70" mass="7962">MRYTENLPIVEIAPQSKHGKLTFFSPILHCEGLAQTVNSDLLQSHIPAHTSAILQSVNKHRFYQGKKYDI</sequence>
<dbReference type="EMBL" id="CAKMRJ010003334">
    <property type="protein sequence ID" value="CAH1431564.1"/>
    <property type="molecule type" value="Genomic_DNA"/>
</dbReference>
<evidence type="ECO:0000313" key="2">
    <source>
        <dbReference type="Proteomes" id="UP001157418"/>
    </source>
</evidence>
<name>A0AAU9MZU5_9ASTR</name>
<keyword evidence="2" id="KW-1185">Reference proteome</keyword>